<keyword evidence="6 8" id="KW-0472">Membrane</keyword>
<evidence type="ECO:0000256" key="6">
    <source>
        <dbReference type="ARBA" id="ARBA00023136"/>
    </source>
</evidence>
<dbReference type="SUPFAM" id="SSF103481">
    <property type="entry name" value="Multidrug resistance efflux transporter EmrE"/>
    <property type="match status" value="1"/>
</dbReference>
<feature type="transmembrane region" description="Helical" evidence="8">
    <location>
        <begin position="101"/>
        <end position="118"/>
    </location>
</feature>
<organism evidence="9 10">
    <name type="scientific">Catenaria anguillulae PL171</name>
    <dbReference type="NCBI Taxonomy" id="765915"/>
    <lineage>
        <taxon>Eukaryota</taxon>
        <taxon>Fungi</taxon>
        <taxon>Fungi incertae sedis</taxon>
        <taxon>Blastocladiomycota</taxon>
        <taxon>Blastocladiomycetes</taxon>
        <taxon>Blastocladiales</taxon>
        <taxon>Catenariaceae</taxon>
        <taxon>Catenaria</taxon>
    </lineage>
</organism>
<feature type="transmembrane region" description="Helical" evidence="8">
    <location>
        <begin position="264"/>
        <end position="286"/>
    </location>
</feature>
<feature type="transmembrane region" description="Helical" evidence="8">
    <location>
        <begin position="20"/>
        <end position="39"/>
    </location>
</feature>
<dbReference type="GO" id="GO:0016020">
    <property type="term" value="C:membrane"/>
    <property type="evidence" value="ECO:0007669"/>
    <property type="project" value="UniProtKB-SubCell"/>
</dbReference>
<feature type="transmembrane region" description="Helical" evidence="8">
    <location>
        <begin position="156"/>
        <end position="173"/>
    </location>
</feature>
<feature type="region of interest" description="Disordered" evidence="7">
    <location>
        <begin position="356"/>
        <end position="401"/>
    </location>
</feature>
<feature type="compositionally biased region" description="Low complexity" evidence="7">
    <location>
        <begin position="370"/>
        <end position="383"/>
    </location>
</feature>
<dbReference type="InterPro" id="IPR052221">
    <property type="entry name" value="SLC35F_Transporter"/>
</dbReference>
<evidence type="ECO:0000256" key="4">
    <source>
        <dbReference type="ARBA" id="ARBA00022692"/>
    </source>
</evidence>
<dbReference type="Pfam" id="PF06027">
    <property type="entry name" value="SLC35F"/>
    <property type="match status" value="1"/>
</dbReference>
<keyword evidence="10" id="KW-1185">Reference proteome</keyword>
<feature type="transmembrane region" description="Helical" evidence="8">
    <location>
        <begin position="130"/>
        <end position="149"/>
    </location>
</feature>
<dbReference type="EMBL" id="MCFL01000072">
    <property type="protein sequence ID" value="ORZ30906.1"/>
    <property type="molecule type" value="Genomic_DNA"/>
</dbReference>
<feature type="transmembrane region" description="Helical" evidence="8">
    <location>
        <begin position="59"/>
        <end position="80"/>
    </location>
</feature>
<protein>
    <submittedName>
        <fullName evidence="9">Solute carrier family 35 member SLC35F1/F2/F6</fullName>
    </submittedName>
</protein>
<feature type="transmembrane region" description="Helical" evidence="8">
    <location>
        <begin position="319"/>
        <end position="338"/>
    </location>
</feature>
<evidence type="ECO:0000256" key="8">
    <source>
        <dbReference type="SAM" id="Phobius"/>
    </source>
</evidence>
<evidence type="ECO:0000313" key="10">
    <source>
        <dbReference type="Proteomes" id="UP000193411"/>
    </source>
</evidence>
<dbReference type="STRING" id="765915.A0A1Y2H8K0"/>
<evidence type="ECO:0000256" key="1">
    <source>
        <dbReference type="ARBA" id="ARBA00004141"/>
    </source>
</evidence>
<keyword evidence="4 8" id="KW-0812">Transmembrane</keyword>
<keyword evidence="3" id="KW-0813">Transport</keyword>
<sequence length="401" mass="43260">MHACTVRPPPKKRKAMPINIKHAAVIVGFGQLLSLLVASSQLFNSGLNLAANASTPTGFYLSFTQLALHYLLLFLVFGVLHVVKRKNNDPNWSVANWRNVWHIYLAFGVFDFYANYAVTKAFAYTSPLSAFLLNQSSTPFTVLISMVVFRARYSALHLAALLIAIGGLAIIVWQDLTATSRLSTDVTDSSTVALGNFLGLISGLGFALANTTQEWAVKRLGGPNELCLFVGFFGTLVSCVHMSIFERQEISDLVGMSSDVVPSFAGNLIGFLVAMFTLYSVGPYFFRMASATLFNVSLLTSGFFVLLGTVVIMKSSSITAWYFGGFMLMVVGLFVFNFDPKGWKDVFMADQAGAQVGEEDKKDEESTLVGASGYGATSSSSTTDVVSGKQAATAEAAARSD</sequence>
<dbReference type="OrthoDB" id="429955at2759"/>
<comment type="subcellular location">
    <subcellularLocation>
        <location evidence="1">Membrane</location>
        <topology evidence="1">Multi-pass membrane protein</topology>
    </subcellularLocation>
</comment>
<dbReference type="InterPro" id="IPR009262">
    <property type="entry name" value="SLC35_F1/F2/F6"/>
</dbReference>
<dbReference type="PANTHER" id="PTHR14233:SF4">
    <property type="entry name" value="SOLUTE CARRIER FAMILY 35 MEMBER F2"/>
    <property type="match status" value="1"/>
</dbReference>
<reference evidence="9 10" key="1">
    <citation type="submission" date="2016-07" db="EMBL/GenBank/DDBJ databases">
        <title>Pervasive Adenine N6-methylation of Active Genes in Fungi.</title>
        <authorList>
            <consortium name="DOE Joint Genome Institute"/>
            <person name="Mondo S.J."/>
            <person name="Dannebaum R.O."/>
            <person name="Kuo R.C."/>
            <person name="Labutti K."/>
            <person name="Haridas S."/>
            <person name="Kuo A."/>
            <person name="Salamov A."/>
            <person name="Ahrendt S.R."/>
            <person name="Lipzen A."/>
            <person name="Sullivan W."/>
            <person name="Andreopoulos W.B."/>
            <person name="Clum A."/>
            <person name="Lindquist E."/>
            <person name="Daum C."/>
            <person name="Ramamoorthy G.K."/>
            <person name="Gryganskyi A."/>
            <person name="Culley D."/>
            <person name="Magnuson J.K."/>
            <person name="James T.Y."/>
            <person name="O'Malley M.A."/>
            <person name="Stajich J.E."/>
            <person name="Spatafora J.W."/>
            <person name="Visel A."/>
            <person name="Grigoriev I.V."/>
        </authorList>
    </citation>
    <scope>NUCLEOTIDE SEQUENCE [LARGE SCALE GENOMIC DNA]</scope>
    <source>
        <strain evidence="9 10">PL171</strain>
    </source>
</reference>
<dbReference type="AlphaFoldDB" id="A0A1Y2H8K0"/>
<feature type="transmembrane region" description="Helical" evidence="8">
    <location>
        <begin position="193"/>
        <end position="212"/>
    </location>
</feature>
<proteinExistence type="inferred from homology"/>
<feature type="transmembrane region" description="Helical" evidence="8">
    <location>
        <begin position="293"/>
        <end position="313"/>
    </location>
</feature>
<evidence type="ECO:0000256" key="3">
    <source>
        <dbReference type="ARBA" id="ARBA00022448"/>
    </source>
</evidence>
<accession>A0A1Y2H8K0</accession>
<gene>
    <name evidence="9" type="ORF">BCR44DRAFT_1443669</name>
</gene>
<evidence type="ECO:0000256" key="2">
    <source>
        <dbReference type="ARBA" id="ARBA00007863"/>
    </source>
</evidence>
<comment type="caution">
    <text evidence="9">The sequence shown here is derived from an EMBL/GenBank/DDBJ whole genome shotgun (WGS) entry which is preliminary data.</text>
</comment>
<dbReference type="PANTHER" id="PTHR14233">
    <property type="entry name" value="DUF914-RELATED"/>
    <property type="match status" value="1"/>
</dbReference>
<feature type="transmembrane region" description="Helical" evidence="8">
    <location>
        <begin position="224"/>
        <end position="244"/>
    </location>
</feature>
<keyword evidence="5 8" id="KW-1133">Transmembrane helix</keyword>
<dbReference type="GO" id="GO:0022857">
    <property type="term" value="F:transmembrane transporter activity"/>
    <property type="evidence" value="ECO:0007669"/>
    <property type="project" value="InterPro"/>
</dbReference>
<dbReference type="InterPro" id="IPR037185">
    <property type="entry name" value="EmrE-like"/>
</dbReference>
<evidence type="ECO:0000313" key="9">
    <source>
        <dbReference type="EMBL" id="ORZ30906.1"/>
    </source>
</evidence>
<evidence type="ECO:0000256" key="7">
    <source>
        <dbReference type="SAM" id="MobiDB-lite"/>
    </source>
</evidence>
<evidence type="ECO:0000256" key="5">
    <source>
        <dbReference type="ARBA" id="ARBA00022989"/>
    </source>
</evidence>
<name>A0A1Y2H8K0_9FUNG</name>
<comment type="similarity">
    <text evidence="2">Belongs to the SLC35F solute transporter family.</text>
</comment>
<dbReference type="Proteomes" id="UP000193411">
    <property type="component" value="Unassembled WGS sequence"/>
</dbReference>